<feature type="transmembrane region" description="Helical" evidence="6">
    <location>
        <begin position="155"/>
        <end position="174"/>
    </location>
</feature>
<evidence type="ECO:0000256" key="5">
    <source>
        <dbReference type="ARBA" id="ARBA00023136"/>
    </source>
</evidence>
<accession>A0ABZ3J9M1</accession>
<comment type="similarity">
    <text evidence="2">Belongs to the EamA transporter family.</text>
</comment>
<dbReference type="Proteomes" id="UP000216052">
    <property type="component" value="Chromosome"/>
</dbReference>
<evidence type="ECO:0000256" key="3">
    <source>
        <dbReference type="ARBA" id="ARBA00022692"/>
    </source>
</evidence>
<evidence type="ECO:0000256" key="1">
    <source>
        <dbReference type="ARBA" id="ARBA00004141"/>
    </source>
</evidence>
<feature type="transmembrane region" description="Helical" evidence="6">
    <location>
        <begin position="98"/>
        <end position="117"/>
    </location>
</feature>
<sequence>MNQYGGHIFLMGAFALAGTSVVAGRLVTTTLGTFTIAAASLFFALLGLLPVCGRTLAITFRRMSKGDWLRLMMQALFGIFLFRMFLLQGLLRTSAGEAGILTGTTPAVTVVLARLLLKEPIDKLRFCGLVSTVTGILLIQGLFSSTLRFSGEHFIGNVLVLCAAVCESFFNVISRMGTIKASLRQAAELNPIDQTTLVVLIALLLCLGPALYERPAAALQTLGITGWLALIWYGLFVTALAFILWYAGINRCDASLAAAFSGMMPFTALLLSILILQEEPGWQQWLGGFMIVSGMILTGLNPANSKQTCNHLQAN</sequence>
<dbReference type="InterPro" id="IPR037185">
    <property type="entry name" value="EmrE-like"/>
</dbReference>
<organism evidence="8 9">
    <name type="scientific">Sporomusa acidovorans (strain ATCC 49682 / DSM 3132 / Mol)</name>
    <dbReference type="NCBI Taxonomy" id="1123286"/>
    <lineage>
        <taxon>Bacteria</taxon>
        <taxon>Bacillati</taxon>
        <taxon>Bacillota</taxon>
        <taxon>Negativicutes</taxon>
        <taxon>Selenomonadales</taxon>
        <taxon>Sporomusaceae</taxon>
        <taxon>Sporomusa</taxon>
    </lineage>
</organism>
<keyword evidence="9" id="KW-1185">Reference proteome</keyword>
<dbReference type="EMBL" id="CP155571">
    <property type="protein sequence ID" value="XFO75127.1"/>
    <property type="molecule type" value="Genomic_DNA"/>
</dbReference>
<dbReference type="PANTHER" id="PTHR32322">
    <property type="entry name" value="INNER MEMBRANE TRANSPORTER"/>
    <property type="match status" value="1"/>
</dbReference>
<evidence type="ECO:0000313" key="9">
    <source>
        <dbReference type="Proteomes" id="UP000216052"/>
    </source>
</evidence>
<dbReference type="SUPFAM" id="SSF103481">
    <property type="entry name" value="Multidrug resistance efflux transporter EmrE"/>
    <property type="match status" value="2"/>
</dbReference>
<feature type="transmembrane region" description="Helical" evidence="6">
    <location>
        <begin position="68"/>
        <end position="86"/>
    </location>
</feature>
<evidence type="ECO:0000259" key="7">
    <source>
        <dbReference type="Pfam" id="PF00892"/>
    </source>
</evidence>
<name>A0ABZ3J9M1_SPOA4</name>
<feature type="transmembrane region" description="Helical" evidence="6">
    <location>
        <begin position="124"/>
        <end position="143"/>
    </location>
</feature>
<dbReference type="InterPro" id="IPR000620">
    <property type="entry name" value="EamA_dom"/>
</dbReference>
<feature type="domain" description="EamA" evidence="7">
    <location>
        <begin position="155"/>
        <end position="298"/>
    </location>
</feature>
<feature type="transmembrane region" description="Helical" evidence="6">
    <location>
        <begin position="195"/>
        <end position="212"/>
    </location>
</feature>
<reference evidence="8" key="1">
    <citation type="submission" date="2024-05" db="EMBL/GenBank/DDBJ databases">
        <title>Isolation and characterization of Sporomusa carbonis sp. nov., a carboxydotrophic hydrogenogen in the genus of Sporomusa isolated from a charcoal burning pile.</title>
        <authorList>
            <person name="Boeer T."/>
            <person name="Rosenbaum F."/>
            <person name="Eysell L."/>
            <person name="Mueller V."/>
            <person name="Daniel R."/>
            <person name="Poehlein A."/>
        </authorList>
    </citation>
    <scope>NUCLEOTIDE SEQUENCE [LARGE SCALE GENOMIC DNA]</scope>
    <source>
        <strain evidence="8">DSM 3132</strain>
    </source>
</reference>
<keyword evidence="4 6" id="KW-1133">Transmembrane helix</keyword>
<dbReference type="RefSeq" id="WP_093792153.1">
    <property type="nucleotide sequence ID" value="NZ_CP155571.1"/>
</dbReference>
<evidence type="ECO:0000256" key="4">
    <source>
        <dbReference type="ARBA" id="ARBA00022989"/>
    </source>
</evidence>
<feature type="transmembrane region" description="Helical" evidence="6">
    <location>
        <begin position="282"/>
        <end position="300"/>
    </location>
</feature>
<keyword evidence="5 6" id="KW-0472">Membrane</keyword>
<feature type="transmembrane region" description="Helical" evidence="6">
    <location>
        <begin position="224"/>
        <end position="247"/>
    </location>
</feature>
<evidence type="ECO:0000256" key="2">
    <source>
        <dbReference type="ARBA" id="ARBA00007362"/>
    </source>
</evidence>
<evidence type="ECO:0000313" key="8">
    <source>
        <dbReference type="EMBL" id="XFO75127.1"/>
    </source>
</evidence>
<feature type="transmembrane region" description="Helical" evidence="6">
    <location>
        <begin position="254"/>
        <end position="276"/>
    </location>
</feature>
<dbReference type="InterPro" id="IPR050638">
    <property type="entry name" value="AA-Vitamin_Transporters"/>
</dbReference>
<evidence type="ECO:0000256" key="6">
    <source>
        <dbReference type="SAM" id="Phobius"/>
    </source>
</evidence>
<proteinExistence type="inferred from homology"/>
<dbReference type="PANTHER" id="PTHR32322:SF2">
    <property type="entry name" value="EAMA DOMAIN-CONTAINING PROTEIN"/>
    <property type="match status" value="1"/>
</dbReference>
<comment type="subcellular location">
    <subcellularLocation>
        <location evidence="1">Membrane</location>
        <topology evidence="1">Multi-pass membrane protein</topology>
    </subcellularLocation>
</comment>
<keyword evidence="3 6" id="KW-0812">Transmembrane</keyword>
<protein>
    <recommendedName>
        <fullName evidence="7">EamA domain-containing protein</fullName>
    </recommendedName>
</protein>
<gene>
    <name evidence="8" type="ORF">SPACI_052420</name>
</gene>
<dbReference type="Pfam" id="PF00892">
    <property type="entry name" value="EamA"/>
    <property type="match status" value="2"/>
</dbReference>
<feature type="transmembrane region" description="Helical" evidence="6">
    <location>
        <begin position="33"/>
        <end position="56"/>
    </location>
</feature>
<feature type="domain" description="EamA" evidence="7">
    <location>
        <begin position="6"/>
        <end position="139"/>
    </location>
</feature>
<dbReference type="Gene3D" id="1.10.3730.20">
    <property type="match status" value="1"/>
</dbReference>